<dbReference type="Gene3D" id="3.40.50.150">
    <property type="entry name" value="Vaccinia Virus protein VP39"/>
    <property type="match status" value="1"/>
</dbReference>
<name>A0A9J6RJX9_9GAMM</name>
<dbReference type="GO" id="GO:0032259">
    <property type="term" value="P:methylation"/>
    <property type="evidence" value="ECO:0007669"/>
    <property type="project" value="UniProtKB-KW"/>
</dbReference>
<gene>
    <name evidence="1" type="ORF">O0V09_05605</name>
</gene>
<keyword evidence="1" id="KW-0489">Methyltransferase</keyword>
<dbReference type="EMBL" id="JAPTGG010000003">
    <property type="protein sequence ID" value="MCZ0864665.1"/>
    <property type="molecule type" value="Genomic_DNA"/>
</dbReference>
<protein>
    <submittedName>
        <fullName evidence="1">Class I SAM-dependent methyltransferase</fullName>
    </submittedName>
</protein>
<accession>A0A9J6RJX9</accession>
<dbReference type="InterPro" id="IPR029063">
    <property type="entry name" value="SAM-dependent_MTases_sf"/>
</dbReference>
<evidence type="ECO:0000313" key="2">
    <source>
        <dbReference type="Proteomes" id="UP001069090"/>
    </source>
</evidence>
<dbReference type="AlphaFoldDB" id="A0A9J6RJX9"/>
<dbReference type="Proteomes" id="UP001069090">
    <property type="component" value="Unassembled WGS sequence"/>
</dbReference>
<evidence type="ECO:0000313" key="1">
    <source>
        <dbReference type="EMBL" id="MCZ0864665.1"/>
    </source>
</evidence>
<dbReference type="RefSeq" id="WP_258330816.1">
    <property type="nucleotide sequence ID" value="NZ_JAPTGG010000003.1"/>
</dbReference>
<keyword evidence="1" id="KW-0808">Transferase</keyword>
<comment type="caution">
    <text evidence="1">The sequence shown here is derived from an EMBL/GenBank/DDBJ whole genome shotgun (WGS) entry which is preliminary data.</text>
</comment>
<dbReference type="SUPFAM" id="SSF53335">
    <property type="entry name" value="S-adenosyl-L-methionine-dependent methyltransferases"/>
    <property type="match status" value="1"/>
</dbReference>
<reference evidence="1 2" key="1">
    <citation type="submission" date="2022-12" db="EMBL/GenBank/DDBJ databases">
        <title>Dasania phycosphaerae sp. nov., isolated from particulate material of the south coast of Korea.</title>
        <authorList>
            <person name="Jiang Y."/>
        </authorList>
    </citation>
    <scope>NUCLEOTIDE SEQUENCE [LARGE SCALE GENOMIC DNA]</scope>
    <source>
        <strain evidence="1 2">GY-19</strain>
    </source>
</reference>
<sequence>MPCTLCGLTGNPEFHRDRRRSYQRCQRCHLVYVPAEYWLSAEQEKAEYDLHQNHAQDEGYRRFLSRLTDPLQNKIAANAQGLDFGCGPGPVLAQIMGEAGWPMSVYDIFYYPQEQRLSQTYDFITATEVVEHLHSPATVLPRLWELINEQGYLAIMTKLVQDQAAFARWHYKNDPTHICFFSRETFCYIAGLWRAQLEFIGNDVIFFKKVTGHEGS</sequence>
<organism evidence="1 2">
    <name type="scientific">Dasania phycosphaerae</name>
    <dbReference type="NCBI Taxonomy" id="2950436"/>
    <lineage>
        <taxon>Bacteria</taxon>
        <taxon>Pseudomonadati</taxon>
        <taxon>Pseudomonadota</taxon>
        <taxon>Gammaproteobacteria</taxon>
        <taxon>Cellvibrionales</taxon>
        <taxon>Spongiibacteraceae</taxon>
        <taxon>Dasania</taxon>
    </lineage>
</organism>
<dbReference type="Pfam" id="PF13489">
    <property type="entry name" value="Methyltransf_23"/>
    <property type="match status" value="1"/>
</dbReference>
<keyword evidence="2" id="KW-1185">Reference proteome</keyword>
<dbReference type="GO" id="GO:0008168">
    <property type="term" value="F:methyltransferase activity"/>
    <property type="evidence" value="ECO:0007669"/>
    <property type="project" value="UniProtKB-KW"/>
</dbReference>
<proteinExistence type="predicted"/>